<sequence>MLKGQNDYEGIENDFCDLEKYINDETNAEFQFHETLVHNEVARGAALAAAAAAQGDLHQQQQQQQQQQDSKHPYGIYVMPS</sequence>
<feature type="compositionally biased region" description="Low complexity" evidence="1">
    <location>
        <begin position="53"/>
        <end position="68"/>
    </location>
</feature>
<keyword evidence="3" id="KW-1185">Reference proteome</keyword>
<proteinExistence type="predicted"/>
<evidence type="ECO:0000256" key="1">
    <source>
        <dbReference type="SAM" id="MobiDB-lite"/>
    </source>
</evidence>
<reference evidence="2" key="1">
    <citation type="submission" date="2022-12" db="EMBL/GenBank/DDBJ databases">
        <title>Chromosome-level genome assembly of the bean flower thrips Megalurothrips usitatus.</title>
        <authorList>
            <person name="Ma L."/>
            <person name="Liu Q."/>
            <person name="Li H."/>
            <person name="Cai W."/>
        </authorList>
    </citation>
    <scope>NUCLEOTIDE SEQUENCE</scope>
    <source>
        <strain evidence="2">Cailab_2022a</strain>
    </source>
</reference>
<accession>A0AAV7X7B5</accession>
<gene>
    <name evidence="2" type="ORF">ONE63_003689</name>
</gene>
<evidence type="ECO:0000313" key="2">
    <source>
        <dbReference type="EMBL" id="KAJ1520577.1"/>
    </source>
</evidence>
<name>A0AAV7X7B5_9NEOP</name>
<dbReference type="Proteomes" id="UP001075354">
    <property type="component" value="Chromosome 14"/>
</dbReference>
<organism evidence="2 3">
    <name type="scientific">Megalurothrips usitatus</name>
    <name type="common">bean blossom thrips</name>
    <dbReference type="NCBI Taxonomy" id="439358"/>
    <lineage>
        <taxon>Eukaryota</taxon>
        <taxon>Metazoa</taxon>
        <taxon>Ecdysozoa</taxon>
        <taxon>Arthropoda</taxon>
        <taxon>Hexapoda</taxon>
        <taxon>Insecta</taxon>
        <taxon>Pterygota</taxon>
        <taxon>Neoptera</taxon>
        <taxon>Paraneoptera</taxon>
        <taxon>Thysanoptera</taxon>
        <taxon>Terebrantia</taxon>
        <taxon>Thripoidea</taxon>
        <taxon>Thripidae</taxon>
        <taxon>Megalurothrips</taxon>
    </lineage>
</organism>
<comment type="caution">
    <text evidence="2">The sequence shown here is derived from an EMBL/GenBank/DDBJ whole genome shotgun (WGS) entry which is preliminary data.</text>
</comment>
<protein>
    <submittedName>
        <fullName evidence="2">Uncharacterized protein</fullName>
    </submittedName>
</protein>
<dbReference type="EMBL" id="JAPTSV010000014">
    <property type="protein sequence ID" value="KAJ1520577.1"/>
    <property type="molecule type" value="Genomic_DNA"/>
</dbReference>
<feature type="region of interest" description="Disordered" evidence="1">
    <location>
        <begin position="53"/>
        <end position="81"/>
    </location>
</feature>
<evidence type="ECO:0000313" key="3">
    <source>
        <dbReference type="Proteomes" id="UP001075354"/>
    </source>
</evidence>
<dbReference type="AlphaFoldDB" id="A0AAV7X7B5"/>